<dbReference type="AlphaFoldDB" id="A0A5N6EB36"/>
<dbReference type="Proteomes" id="UP000326799">
    <property type="component" value="Unassembled WGS sequence"/>
</dbReference>
<organism evidence="1 2">
    <name type="scientific">Aspergillus novoparasiticus</name>
    <dbReference type="NCBI Taxonomy" id="986946"/>
    <lineage>
        <taxon>Eukaryota</taxon>
        <taxon>Fungi</taxon>
        <taxon>Dikarya</taxon>
        <taxon>Ascomycota</taxon>
        <taxon>Pezizomycotina</taxon>
        <taxon>Eurotiomycetes</taxon>
        <taxon>Eurotiomycetidae</taxon>
        <taxon>Eurotiales</taxon>
        <taxon>Aspergillaceae</taxon>
        <taxon>Aspergillus</taxon>
        <taxon>Aspergillus subgen. Circumdati</taxon>
    </lineage>
</organism>
<proteinExistence type="predicted"/>
<sequence>MHMDSPIYSLLSLNTSMGVRVTCVQEGLGVAGTWLRVIEQALTGLNNHQGN</sequence>
<name>A0A5N6EB36_9EURO</name>
<protein>
    <submittedName>
        <fullName evidence="1">Uncharacterized protein</fullName>
    </submittedName>
</protein>
<evidence type="ECO:0000313" key="1">
    <source>
        <dbReference type="EMBL" id="KAB8214023.1"/>
    </source>
</evidence>
<gene>
    <name evidence="1" type="ORF">BDV33DRAFT_183552</name>
</gene>
<evidence type="ECO:0000313" key="2">
    <source>
        <dbReference type="Proteomes" id="UP000326799"/>
    </source>
</evidence>
<reference evidence="1 2" key="1">
    <citation type="submission" date="2019-04" db="EMBL/GenBank/DDBJ databases">
        <title>Fungal friends and foes A comparative genomics study of 23 Aspergillus species from section Flavi.</title>
        <authorList>
            <consortium name="DOE Joint Genome Institute"/>
            <person name="Kjaerbolling I."/>
            <person name="Vesth T.C."/>
            <person name="Frisvad J.C."/>
            <person name="Nybo J.L."/>
            <person name="Theobald S."/>
            <person name="Kildgaard S."/>
            <person name="Petersen T.I."/>
            <person name="Kuo A."/>
            <person name="Sato A."/>
            <person name="Lyhne E.K."/>
            <person name="Kogle M.E."/>
            <person name="Wiebenga A."/>
            <person name="Kun R.S."/>
            <person name="Lubbers R.J."/>
            <person name="Makela M.R."/>
            <person name="Barry K."/>
            <person name="Chovatia M."/>
            <person name="Clum A."/>
            <person name="Daum C."/>
            <person name="Haridas S."/>
            <person name="He G."/>
            <person name="LaButti K."/>
            <person name="Lipzen A."/>
            <person name="Mondo S."/>
            <person name="Pangilinan J."/>
            <person name="Riley R."/>
            <person name="Salamov A."/>
            <person name="Simmons B.A."/>
            <person name="Magnuson J.K."/>
            <person name="Henrissat B."/>
            <person name="Mortensen U.H."/>
            <person name="Larsen T.O."/>
            <person name="De vries R.P."/>
            <person name="Grigoriev I.V."/>
            <person name="Machida M."/>
            <person name="Baker S.E."/>
            <person name="Andersen M.R."/>
        </authorList>
    </citation>
    <scope>NUCLEOTIDE SEQUENCE [LARGE SCALE GENOMIC DNA]</scope>
    <source>
        <strain evidence="1 2">CBS 126849</strain>
    </source>
</reference>
<keyword evidence="2" id="KW-1185">Reference proteome</keyword>
<dbReference type="EMBL" id="ML733559">
    <property type="protein sequence ID" value="KAB8214023.1"/>
    <property type="molecule type" value="Genomic_DNA"/>
</dbReference>
<accession>A0A5N6EB36</accession>